<dbReference type="InterPro" id="IPR001590">
    <property type="entry name" value="Peptidase_M12B"/>
</dbReference>
<evidence type="ECO:0000313" key="7">
    <source>
        <dbReference type="EMBL" id="JAP84656.1"/>
    </source>
</evidence>
<dbReference type="GO" id="GO:0046872">
    <property type="term" value="F:metal ion binding"/>
    <property type="evidence" value="ECO:0007669"/>
    <property type="project" value="UniProtKB-KW"/>
</dbReference>
<keyword evidence="5" id="KW-0479">Metal-binding</keyword>
<dbReference type="GO" id="GO:0006509">
    <property type="term" value="P:membrane protein ectodomain proteolysis"/>
    <property type="evidence" value="ECO:0007669"/>
    <property type="project" value="TreeGrafter"/>
</dbReference>
<dbReference type="GO" id="GO:0004222">
    <property type="term" value="F:metalloendopeptidase activity"/>
    <property type="evidence" value="ECO:0007669"/>
    <property type="project" value="InterPro"/>
</dbReference>
<dbReference type="Gene3D" id="3.40.390.10">
    <property type="entry name" value="Collagenase (Catalytic Domain)"/>
    <property type="match status" value="1"/>
</dbReference>
<evidence type="ECO:0000256" key="3">
    <source>
        <dbReference type="ARBA" id="ARBA00022833"/>
    </source>
</evidence>
<organism evidence="7">
    <name type="scientific">Rhipicephalus appendiculatus</name>
    <name type="common">Brown ear tick</name>
    <dbReference type="NCBI Taxonomy" id="34631"/>
    <lineage>
        <taxon>Eukaryota</taxon>
        <taxon>Metazoa</taxon>
        <taxon>Ecdysozoa</taxon>
        <taxon>Arthropoda</taxon>
        <taxon>Chelicerata</taxon>
        <taxon>Arachnida</taxon>
        <taxon>Acari</taxon>
        <taxon>Parasitiformes</taxon>
        <taxon>Ixodida</taxon>
        <taxon>Ixodoidea</taxon>
        <taxon>Ixodidae</taxon>
        <taxon>Rhipicephalinae</taxon>
        <taxon>Rhipicephalus</taxon>
        <taxon>Rhipicephalus</taxon>
    </lineage>
</organism>
<dbReference type="SUPFAM" id="SSF55486">
    <property type="entry name" value="Metalloproteases ('zincins'), catalytic domain"/>
    <property type="match status" value="1"/>
</dbReference>
<keyword evidence="4" id="KW-0482">Metalloprotease</keyword>
<dbReference type="Pfam" id="PF13688">
    <property type="entry name" value="Reprolysin_5"/>
    <property type="match status" value="1"/>
</dbReference>
<feature type="active site" evidence="5">
    <location>
        <position position="180"/>
    </location>
</feature>
<dbReference type="PANTHER" id="PTHR11905:SF159">
    <property type="entry name" value="ADAM METALLOPROTEASE"/>
    <property type="match status" value="1"/>
</dbReference>
<comment type="caution">
    <text evidence="5">Lacks conserved residue(s) required for the propagation of feature annotation.</text>
</comment>
<proteinExistence type="predicted"/>
<feature type="domain" description="Peptidase M12B" evidence="6">
    <location>
        <begin position="20"/>
        <end position="250"/>
    </location>
</feature>
<evidence type="ECO:0000256" key="1">
    <source>
        <dbReference type="ARBA" id="ARBA00022670"/>
    </source>
</evidence>
<evidence type="ECO:0000256" key="2">
    <source>
        <dbReference type="ARBA" id="ARBA00022801"/>
    </source>
</evidence>
<dbReference type="PANTHER" id="PTHR11905">
    <property type="entry name" value="ADAM A DISINTEGRIN AND METALLOPROTEASE DOMAIN"/>
    <property type="match status" value="1"/>
</dbReference>
<sequence>MIVLDNTSFEAKSNSNCVEKFVVELCVAVGPTYERAFNETEDLVRYVATTLNAVALSFAEMTDPGISLLLSGIIRPRNKDIAGRNICGMALHKQTRHVCAADSRDALYATARLFEFCDLAHCDILLQLTSADLAMQTDQTFIIRDVEGLAFFGEVCTNFSAIVAEDKPLTYSGVRAIAHEIAHSLGASHDGENVTLSVDGYPHALNCSGQDGHLMRPDSNGNMQGLSNCTKAQIKLRVSTLPPTCIETHTKENYSNYFYPGQNMTPERFCQTMYPQYKDLETSYPFDSVEQCNITCCWTPDPAVTQERWDIATEDSGSYYDFSYEGEPKKCLPHILPEATRCGENKTCFQGVCGEHNWTEIYNRYHTYRTFKAL</sequence>
<name>A0A131Z2H4_RHIAP</name>
<accession>A0A131Z2H4</accession>
<keyword evidence="2" id="KW-0378">Hydrolase</keyword>
<evidence type="ECO:0000259" key="6">
    <source>
        <dbReference type="PROSITE" id="PS50215"/>
    </source>
</evidence>
<feature type="binding site" evidence="5">
    <location>
        <position position="183"/>
    </location>
    <ligand>
        <name>Zn(2+)</name>
        <dbReference type="ChEBI" id="CHEBI:29105"/>
        <note>catalytic</note>
    </ligand>
</feature>
<keyword evidence="1" id="KW-0645">Protease</keyword>
<reference evidence="7" key="1">
    <citation type="journal article" date="2016" name="Ticks Tick Borne Dis.">
        <title>De novo assembly and annotation of the salivary gland transcriptome of Rhipicephalus appendiculatus male and female ticks during blood feeding.</title>
        <authorList>
            <person name="de Castro M.H."/>
            <person name="de Klerk D."/>
            <person name="Pienaar R."/>
            <person name="Latif A.A."/>
            <person name="Rees D.J."/>
            <person name="Mans B.J."/>
        </authorList>
    </citation>
    <scope>NUCLEOTIDE SEQUENCE</scope>
    <source>
        <tissue evidence="7">Salivary glands</tissue>
    </source>
</reference>
<feature type="binding site" evidence="5">
    <location>
        <position position="179"/>
    </location>
    <ligand>
        <name>Zn(2+)</name>
        <dbReference type="ChEBI" id="CHEBI:29105"/>
        <note>catalytic</note>
    </ligand>
</feature>
<keyword evidence="3 5" id="KW-0862">Zinc</keyword>
<dbReference type="InterPro" id="IPR024079">
    <property type="entry name" value="MetalloPept_cat_dom_sf"/>
</dbReference>
<dbReference type="PROSITE" id="PS50215">
    <property type="entry name" value="ADAM_MEPRO"/>
    <property type="match status" value="1"/>
</dbReference>
<feature type="binding site" evidence="5">
    <location>
        <position position="189"/>
    </location>
    <ligand>
        <name>Zn(2+)</name>
        <dbReference type="ChEBI" id="CHEBI:29105"/>
        <note>catalytic</note>
    </ligand>
</feature>
<protein>
    <submittedName>
        <fullName evidence="7">Reprolysin</fullName>
    </submittedName>
</protein>
<evidence type="ECO:0000256" key="5">
    <source>
        <dbReference type="PROSITE-ProRule" id="PRU00276"/>
    </source>
</evidence>
<dbReference type="EMBL" id="GEDV01003901">
    <property type="protein sequence ID" value="JAP84656.1"/>
    <property type="molecule type" value="Transcribed_RNA"/>
</dbReference>
<dbReference type="AlphaFoldDB" id="A0A131Z2H4"/>
<evidence type="ECO:0000256" key="4">
    <source>
        <dbReference type="ARBA" id="ARBA00023049"/>
    </source>
</evidence>